<sequence length="78" mass="8794">MCGAQDGTVVAAHSNLQEHDKGMGHKAHDCMHAWLCERCHTELDQGNTMTKVEKREYMLTAICRTVIKLWQQGLIGVK</sequence>
<proteinExistence type="predicted"/>
<evidence type="ECO:0000313" key="1">
    <source>
        <dbReference type="EMBL" id="CAB5220476.1"/>
    </source>
</evidence>
<dbReference type="InterPro" id="IPR010774">
    <property type="entry name" value="YbcO"/>
</dbReference>
<dbReference type="EMBL" id="LR798284">
    <property type="protein sequence ID" value="CAB5220476.1"/>
    <property type="molecule type" value="Genomic_DNA"/>
</dbReference>
<organism evidence="1">
    <name type="scientific">uncultured Caudovirales phage</name>
    <dbReference type="NCBI Taxonomy" id="2100421"/>
    <lineage>
        <taxon>Viruses</taxon>
        <taxon>Duplodnaviria</taxon>
        <taxon>Heunggongvirae</taxon>
        <taxon>Uroviricota</taxon>
        <taxon>Caudoviricetes</taxon>
        <taxon>Peduoviridae</taxon>
        <taxon>Maltschvirus</taxon>
        <taxon>Maltschvirus maltsch</taxon>
    </lineage>
</organism>
<name>A0A6J7WRE4_9CAUD</name>
<dbReference type="Pfam" id="PF07102">
    <property type="entry name" value="YbcO"/>
    <property type="match status" value="1"/>
</dbReference>
<evidence type="ECO:0008006" key="2">
    <source>
        <dbReference type="Google" id="ProtNLM"/>
    </source>
</evidence>
<reference evidence="1" key="1">
    <citation type="submission" date="2020-05" db="EMBL/GenBank/DDBJ databases">
        <authorList>
            <person name="Chiriac C."/>
            <person name="Salcher M."/>
            <person name="Ghai R."/>
            <person name="Kavagutti S V."/>
        </authorList>
    </citation>
    <scope>NUCLEOTIDE SEQUENCE</scope>
</reference>
<protein>
    <recommendedName>
        <fullName evidence="2">DUF1364 family protein</fullName>
    </recommendedName>
</protein>
<gene>
    <name evidence="1" type="ORF">UFOVP236_74</name>
</gene>
<dbReference type="Gene3D" id="3.30.50.20">
    <property type="entry name" value="prophage-derive protein ybcO"/>
    <property type="match status" value="1"/>
</dbReference>
<accession>A0A6J7WRE4</accession>